<dbReference type="AlphaFoldDB" id="A0A4Z2G745"/>
<dbReference type="EMBL" id="SRLO01000670">
    <property type="protein sequence ID" value="TNN49071.1"/>
    <property type="molecule type" value="Genomic_DNA"/>
</dbReference>
<name>A0A4Z2G745_9TELE</name>
<feature type="compositionally biased region" description="Pro residues" evidence="1">
    <location>
        <begin position="32"/>
        <end position="42"/>
    </location>
</feature>
<keyword evidence="3" id="KW-1185">Reference proteome</keyword>
<sequence>MTHSSSRGTHRRIAHLRTDPRWTAVTRRGSAPVPPPPLPPAPAWTSRVREDSYSPNNRAGPGEASPVFTRRRCTKGLRSGEKRTEEKREKSEVLTSAAEATVYLSDADIELLLSDNKVAALRNSPDPLSLPTMQRQKKGISRKREMSQVFPPASASDRYGYRGRVINEPAEGIRLYYILDECSFGTACSFSRSLVLFSISSDSPSSPPQAMLLQLL</sequence>
<proteinExistence type="predicted"/>
<feature type="compositionally biased region" description="Basic and acidic residues" evidence="1">
    <location>
        <begin position="78"/>
        <end position="92"/>
    </location>
</feature>
<reference evidence="2 3" key="1">
    <citation type="submission" date="2019-03" db="EMBL/GenBank/DDBJ databases">
        <title>First draft genome of Liparis tanakae, snailfish: a comprehensive survey of snailfish specific genes.</title>
        <authorList>
            <person name="Kim W."/>
            <person name="Song I."/>
            <person name="Jeong J.-H."/>
            <person name="Kim D."/>
            <person name="Kim S."/>
            <person name="Ryu S."/>
            <person name="Song J.Y."/>
            <person name="Lee S.K."/>
        </authorList>
    </citation>
    <scope>NUCLEOTIDE SEQUENCE [LARGE SCALE GENOMIC DNA]</scope>
    <source>
        <tissue evidence="2">Muscle</tissue>
    </source>
</reference>
<feature type="region of interest" description="Disordered" evidence="1">
    <location>
        <begin position="1"/>
        <end position="92"/>
    </location>
</feature>
<accession>A0A4Z2G745</accession>
<organism evidence="2 3">
    <name type="scientific">Liparis tanakae</name>
    <name type="common">Tanaka's snailfish</name>
    <dbReference type="NCBI Taxonomy" id="230148"/>
    <lineage>
        <taxon>Eukaryota</taxon>
        <taxon>Metazoa</taxon>
        <taxon>Chordata</taxon>
        <taxon>Craniata</taxon>
        <taxon>Vertebrata</taxon>
        <taxon>Euteleostomi</taxon>
        <taxon>Actinopterygii</taxon>
        <taxon>Neopterygii</taxon>
        <taxon>Teleostei</taxon>
        <taxon>Neoteleostei</taxon>
        <taxon>Acanthomorphata</taxon>
        <taxon>Eupercaria</taxon>
        <taxon>Perciformes</taxon>
        <taxon>Cottioidei</taxon>
        <taxon>Cottales</taxon>
        <taxon>Liparidae</taxon>
        <taxon>Liparis</taxon>
    </lineage>
</organism>
<protein>
    <submittedName>
        <fullName evidence="2">Uncharacterized protein</fullName>
    </submittedName>
</protein>
<dbReference type="Proteomes" id="UP000314294">
    <property type="component" value="Unassembled WGS sequence"/>
</dbReference>
<evidence type="ECO:0000256" key="1">
    <source>
        <dbReference type="SAM" id="MobiDB-lite"/>
    </source>
</evidence>
<evidence type="ECO:0000313" key="3">
    <source>
        <dbReference type="Proteomes" id="UP000314294"/>
    </source>
</evidence>
<comment type="caution">
    <text evidence="2">The sequence shown here is derived from an EMBL/GenBank/DDBJ whole genome shotgun (WGS) entry which is preliminary data.</text>
</comment>
<evidence type="ECO:0000313" key="2">
    <source>
        <dbReference type="EMBL" id="TNN49071.1"/>
    </source>
</evidence>
<gene>
    <name evidence="2" type="ORF">EYF80_040728</name>
</gene>